<comment type="caution">
    <text evidence="1">The sequence shown here is derived from an EMBL/GenBank/DDBJ whole genome shotgun (WGS) entry which is preliminary data.</text>
</comment>
<evidence type="ECO:0000313" key="1">
    <source>
        <dbReference type="EMBL" id="REK69690.1"/>
    </source>
</evidence>
<evidence type="ECO:0000313" key="2">
    <source>
        <dbReference type="Proteomes" id="UP000265581"/>
    </source>
</evidence>
<dbReference type="Proteomes" id="UP000265581">
    <property type="component" value="Unassembled WGS sequence"/>
</dbReference>
<gene>
    <name evidence="1" type="ORF">DX116_10820</name>
</gene>
<organism evidence="1 2">
    <name type="scientific">Aeromicrobium endophyticum</name>
    <dbReference type="NCBI Taxonomy" id="2292704"/>
    <lineage>
        <taxon>Bacteria</taxon>
        <taxon>Bacillati</taxon>
        <taxon>Actinomycetota</taxon>
        <taxon>Actinomycetes</taxon>
        <taxon>Propionibacteriales</taxon>
        <taxon>Nocardioidaceae</taxon>
        <taxon>Aeromicrobium</taxon>
    </lineage>
</organism>
<accession>A0A371P2C2</accession>
<keyword evidence="2" id="KW-1185">Reference proteome</keyword>
<dbReference type="AlphaFoldDB" id="A0A371P2C2"/>
<proteinExistence type="predicted"/>
<dbReference type="RefSeq" id="WP_119704290.1">
    <property type="nucleotide sequence ID" value="NZ_JBHSOI010000002.1"/>
</dbReference>
<dbReference type="EMBL" id="QUBR01000002">
    <property type="protein sequence ID" value="REK69690.1"/>
    <property type="molecule type" value="Genomic_DNA"/>
</dbReference>
<sequence length="222" mass="23823">MIVFATKWDFLFASVLIGVDRTTGVFSGTEAAVGQQMVAVWTSAEIAEQALHVESWELRPILVRDLLQLLPPGVGVQVDPERTSGMTASAAYVAGLKPFSEPFPVGAAVRVTMWDEIPDGALAALTQAAGEHDVRELHALMYTVDDSPPIGCLAWVGEATADASAVGRTLETALLTAAGPADLGVVTVRVLELAALPQEVRSAIGDRHVLRLRRRRSGFWRR</sequence>
<protein>
    <submittedName>
        <fullName evidence="1">Uncharacterized protein</fullName>
    </submittedName>
</protein>
<dbReference type="OrthoDB" id="3745930at2"/>
<reference evidence="1 2" key="1">
    <citation type="submission" date="2018-08" db="EMBL/GenBank/DDBJ databases">
        <title>Aeromicrobium sp. M2KJ-4, whole genome shotgun sequence.</title>
        <authorList>
            <person name="Tuo L."/>
        </authorList>
    </citation>
    <scope>NUCLEOTIDE SEQUENCE [LARGE SCALE GENOMIC DNA]</scope>
    <source>
        <strain evidence="1 2">M2KJ-4</strain>
    </source>
</reference>
<name>A0A371P2C2_9ACTN</name>